<proteinExistence type="predicted"/>
<dbReference type="RefSeq" id="WP_099095424.1">
    <property type="nucleotide sequence ID" value="NZ_PDNU01000015.1"/>
</dbReference>
<accession>A0A2C6Z9A9</accession>
<evidence type="ECO:0000256" key="1">
    <source>
        <dbReference type="SAM" id="MobiDB-lite"/>
    </source>
</evidence>
<name>A0A2C6Z9A9_9PROT</name>
<evidence type="ECO:0000313" key="3">
    <source>
        <dbReference type="Proteomes" id="UP000223527"/>
    </source>
</evidence>
<dbReference type="EMBL" id="PDNU01000015">
    <property type="protein sequence ID" value="PHK95091.1"/>
    <property type="molecule type" value="Genomic_DNA"/>
</dbReference>
<sequence length="99" mass="10493">MTDKSGLRLWPLALMGWLAAHPSVEKEAAAEAPPGFEEEAEGRHAAPPRGAARAGAPVPGARAAWLGTSRALYAHLSDTERARLRAERKAARRAGPFTA</sequence>
<protein>
    <submittedName>
        <fullName evidence="2">Uncharacterized protein</fullName>
    </submittedName>
</protein>
<dbReference type="Proteomes" id="UP000223527">
    <property type="component" value="Unassembled WGS sequence"/>
</dbReference>
<feature type="compositionally biased region" description="Low complexity" evidence="1">
    <location>
        <begin position="45"/>
        <end position="58"/>
    </location>
</feature>
<reference evidence="2 3" key="1">
    <citation type="submission" date="2017-10" db="EMBL/GenBank/DDBJ databases">
        <authorList>
            <person name="Banno H."/>
            <person name="Chua N.-H."/>
        </authorList>
    </citation>
    <scope>NUCLEOTIDE SEQUENCE [LARGE SCALE GENOMIC DNA]</scope>
    <source>
        <strain evidence="2 3">YW11</strain>
    </source>
</reference>
<keyword evidence="3" id="KW-1185">Reference proteome</keyword>
<feature type="region of interest" description="Disordered" evidence="1">
    <location>
        <begin position="26"/>
        <end position="58"/>
    </location>
</feature>
<evidence type="ECO:0000313" key="2">
    <source>
        <dbReference type="EMBL" id="PHK95091.1"/>
    </source>
</evidence>
<dbReference type="AlphaFoldDB" id="A0A2C6Z9A9"/>
<gene>
    <name evidence="2" type="ORF">CR162_10095</name>
</gene>
<comment type="caution">
    <text evidence="2">The sequence shown here is derived from an EMBL/GenBank/DDBJ whole genome shotgun (WGS) entry which is preliminary data.</text>
</comment>
<organism evidence="2 3">
    <name type="scientific">Teichococcus rhizosphaerae</name>
    <dbReference type="NCBI Taxonomy" id="1335062"/>
    <lineage>
        <taxon>Bacteria</taxon>
        <taxon>Pseudomonadati</taxon>
        <taxon>Pseudomonadota</taxon>
        <taxon>Alphaproteobacteria</taxon>
        <taxon>Acetobacterales</taxon>
        <taxon>Roseomonadaceae</taxon>
        <taxon>Roseomonas</taxon>
    </lineage>
</organism>